<accession>A0A182XPK9</accession>
<dbReference type="PANTHER" id="PTHR47331">
    <property type="entry name" value="PHD-TYPE DOMAIN-CONTAINING PROTEIN"/>
    <property type="match status" value="1"/>
</dbReference>
<protein>
    <recommendedName>
        <fullName evidence="3">Peptidase aspartic putative domain-containing protein</fullName>
    </recommendedName>
</protein>
<evidence type="ECO:0008006" key="3">
    <source>
        <dbReference type="Google" id="ProtNLM"/>
    </source>
</evidence>
<keyword evidence="2" id="KW-1185">Reference proteome</keyword>
<reference evidence="1" key="1">
    <citation type="submission" date="2020-05" db="UniProtKB">
        <authorList>
            <consortium name="EnsemblMetazoa"/>
        </authorList>
    </citation>
    <scope>IDENTIFICATION</scope>
    <source>
        <strain evidence="1">SANGQUA</strain>
    </source>
</reference>
<evidence type="ECO:0000313" key="1">
    <source>
        <dbReference type="EnsemblMetazoa" id="AQUA011811-PA"/>
    </source>
</evidence>
<dbReference type="EnsemblMetazoa" id="AQUA011811-RA">
    <property type="protein sequence ID" value="AQUA011811-PA"/>
    <property type="gene ID" value="AQUA011811"/>
</dbReference>
<dbReference type="VEuPathDB" id="VectorBase:AQUA011811"/>
<sequence length="426" mass="48715">MREDYRQRRMLRGWMNVERGQHERQWRGGLTHQHLSPLPEHLDELITFGLVLQHLCNHLSNAELKHYIMNPELLEEMVEKLPATRKLEWVRYSREYPCSTLEEFGRFMEDFVDEACEVTNYTPPKASQLMRVHHSNLEVPVAVKPTSTQEGANALRPYQSLPCLNCGETDHKVRQCESFKRLSLRDRLAAVKRWKLCHNCLTNHGAKPCRSRYTCGIEGYREDHCSLHRPTQLTTTQPAQFQMHRNESQTTLILVVPITLYNGDNQIDTHAFLDEGLSLTFVESSLAESLGLEGVPEPLELRWTANVERKETTSRKISLEISGRGDERRYSIAAAHTVNELSLPTNHLNFKTLISSYHYLQGLPVKAYEDGVPRMLIGLANVDLMKPLDTRSGQPGEPIAVKTVLGWAIYGPHGENTDQRQAATCN</sequence>
<dbReference type="STRING" id="34691.A0A182XPK9"/>
<proteinExistence type="predicted"/>
<dbReference type="Proteomes" id="UP000076407">
    <property type="component" value="Unassembled WGS sequence"/>
</dbReference>
<dbReference type="PANTHER" id="PTHR47331:SF5">
    <property type="entry name" value="RIBONUCLEASE H"/>
    <property type="match status" value="1"/>
</dbReference>
<name>A0A182XPK9_ANOQN</name>
<evidence type="ECO:0000313" key="2">
    <source>
        <dbReference type="Proteomes" id="UP000076407"/>
    </source>
</evidence>
<organism evidence="1 2">
    <name type="scientific">Anopheles quadriannulatus</name>
    <name type="common">Mosquito</name>
    <dbReference type="NCBI Taxonomy" id="34691"/>
    <lineage>
        <taxon>Eukaryota</taxon>
        <taxon>Metazoa</taxon>
        <taxon>Ecdysozoa</taxon>
        <taxon>Arthropoda</taxon>
        <taxon>Hexapoda</taxon>
        <taxon>Insecta</taxon>
        <taxon>Pterygota</taxon>
        <taxon>Neoptera</taxon>
        <taxon>Endopterygota</taxon>
        <taxon>Diptera</taxon>
        <taxon>Nematocera</taxon>
        <taxon>Culicoidea</taxon>
        <taxon>Culicidae</taxon>
        <taxon>Anophelinae</taxon>
        <taxon>Anopheles</taxon>
    </lineage>
</organism>
<dbReference type="AlphaFoldDB" id="A0A182XPK9"/>